<dbReference type="Pfam" id="PF04255">
    <property type="entry name" value="DUF433"/>
    <property type="match status" value="1"/>
</dbReference>
<accession>A0A450ZYZ8</accession>
<sequence>MNWREYIDTDPTVLSGKPRIEGTRLSVDFLLDLFAEG</sequence>
<reference evidence="2" key="1">
    <citation type="submission" date="2019-02" db="EMBL/GenBank/DDBJ databases">
        <authorList>
            <person name="Gruber-Vodicka R. H."/>
            <person name="Seah K. B. B."/>
        </authorList>
    </citation>
    <scope>NUCLEOTIDE SEQUENCE</scope>
    <source>
        <strain evidence="1">BECK_BZ123</strain>
        <strain evidence="2">BECK_BZ126</strain>
    </source>
</reference>
<evidence type="ECO:0000313" key="1">
    <source>
        <dbReference type="EMBL" id="VFK50161.1"/>
    </source>
</evidence>
<gene>
    <name evidence="1" type="ORF">BECKTC1821D_GA0114238_10933</name>
    <name evidence="2" type="ORF">BECKTC1821F_GA0114240_102825</name>
</gene>
<dbReference type="InterPro" id="IPR036388">
    <property type="entry name" value="WH-like_DNA-bd_sf"/>
</dbReference>
<evidence type="ECO:0000313" key="2">
    <source>
        <dbReference type="EMBL" id="VFK59005.1"/>
    </source>
</evidence>
<protein>
    <recommendedName>
        <fullName evidence="3">DUF433 domain-containing protein</fullName>
    </recommendedName>
</protein>
<organism evidence="2">
    <name type="scientific">Candidatus Kentrum sp. TC</name>
    <dbReference type="NCBI Taxonomy" id="2126339"/>
    <lineage>
        <taxon>Bacteria</taxon>
        <taxon>Pseudomonadati</taxon>
        <taxon>Pseudomonadota</taxon>
        <taxon>Gammaproteobacteria</taxon>
        <taxon>Candidatus Kentrum</taxon>
    </lineage>
</organism>
<dbReference type="Gene3D" id="1.10.10.10">
    <property type="entry name" value="Winged helix-like DNA-binding domain superfamily/Winged helix DNA-binding domain"/>
    <property type="match status" value="1"/>
</dbReference>
<evidence type="ECO:0008006" key="3">
    <source>
        <dbReference type="Google" id="ProtNLM"/>
    </source>
</evidence>
<dbReference type="InterPro" id="IPR007367">
    <property type="entry name" value="DUF433"/>
</dbReference>
<dbReference type="EMBL" id="CAADFS010000093">
    <property type="protein sequence ID" value="VFK50161.1"/>
    <property type="molecule type" value="Genomic_DNA"/>
</dbReference>
<dbReference type="EMBL" id="CAADFW010000028">
    <property type="protein sequence ID" value="VFK59005.1"/>
    <property type="molecule type" value="Genomic_DNA"/>
</dbReference>
<dbReference type="SUPFAM" id="SSF46689">
    <property type="entry name" value="Homeodomain-like"/>
    <property type="match status" value="1"/>
</dbReference>
<name>A0A450ZYZ8_9GAMM</name>
<dbReference type="AlphaFoldDB" id="A0A450ZYZ8"/>
<proteinExistence type="predicted"/>
<dbReference type="InterPro" id="IPR009057">
    <property type="entry name" value="Homeodomain-like_sf"/>
</dbReference>